<dbReference type="AlphaFoldDB" id="A0A162RTI4"/>
<dbReference type="Proteomes" id="UP000077051">
    <property type="component" value="Unassembled WGS sequence"/>
</dbReference>
<dbReference type="Pfam" id="PF06999">
    <property type="entry name" value="Suc_Fer-like"/>
    <property type="match status" value="1"/>
</dbReference>
<dbReference type="CDD" id="cd03062">
    <property type="entry name" value="TRX_Fd_Sucrase"/>
    <property type="match status" value="1"/>
</dbReference>
<name>A0A162RTI4_MUCCL</name>
<dbReference type="InterPro" id="IPR036249">
    <property type="entry name" value="Thioredoxin-like_sf"/>
</dbReference>
<dbReference type="PANTHER" id="PTHR31902:SF14">
    <property type="entry name" value="ACTIN PATCHES DISTAL PROTEIN 1"/>
    <property type="match status" value="1"/>
</dbReference>
<dbReference type="SUPFAM" id="SSF52833">
    <property type="entry name" value="Thioredoxin-like"/>
    <property type="match status" value="1"/>
</dbReference>
<dbReference type="STRING" id="747725.A0A162RTI4"/>
<comment type="caution">
    <text evidence="1">The sequence shown here is derived from an EMBL/GenBank/DDBJ whole genome shotgun (WGS) entry which is preliminary data.</text>
</comment>
<dbReference type="EMBL" id="AMYB01000001">
    <property type="protein sequence ID" value="OAD08649.1"/>
    <property type="molecule type" value="Genomic_DNA"/>
</dbReference>
<keyword evidence="2" id="KW-1185">Reference proteome</keyword>
<evidence type="ECO:0000313" key="1">
    <source>
        <dbReference type="EMBL" id="OAD08649.1"/>
    </source>
</evidence>
<protein>
    <submittedName>
        <fullName evidence="1">Uncharacterized protein</fullName>
    </submittedName>
</protein>
<evidence type="ECO:0000313" key="2">
    <source>
        <dbReference type="Proteomes" id="UP000077051"/>
    </source>
</evidence>
<gene>
    <name evidence="1" type="ORF">MUCCIDRAFT_105615</name>
</gene>
<dbReference type="PANTHER" id="PTHR31902">
    <property type="entry name" value="ACTIN PATCHES DISTAL PROTEIN 1"/>
    <property type="match status" value="1"/>
</dbReference>
<dbReference type="VEuPathDB" id="FungiDB:MUCCIDRAFT_105615"/>
<dbReference type="InterPro" id="IPR009737">
    <property type="entry name" value="Aim32/Apd1-like"/>
</dbReference>
<dbReference type="Gene3D" id="3.40.30.10">
    <property type="entry name" value="Glutaredoxin"/>
    <property type="match status" value="1"/>
</dbReference>
<reference evidence="1 2" key="1">
    <citation type="submission" date="2015-06" db="EMBL/GenBank/DDBJ databases">
        <title>Expansion of signal transduction pathways in fungi by whole-genome duplication.</title>
        <authorList>
            <consortium name="DOE Joint Genome Institute"/>
            <person name="Corrochano L.M."/>
            <person name="Kuo A."/>
            <person name="Marcet-Houben M."/>
            <person name="Polaino S."/>
            <person name="Salamov A."/>
            <person name="Villalobos J.M."/>
            <person name="Alvarez M.I."/>
            <person name="Avalos J."/>
            <person name="Benito E.P."/>
            <person name="Benoit I."/>
            <person name="Burger G."/>
            <person name="Camino L.P."/>
            <person name="Canovas D."/>
            <person name="Cerda-Olmedo E."/>
            <person name="Cheng J.-F."/>
            <person name="Dominguez A."/>
            <person name="Elias M."/>
            <person name="Eslava A.P."/>
            <person name="Glaser F."/>
            <person name="Grimwood J."/>
            <person name="Gutierrez G."/>
            <person name="Heitman J."/>
            <person name="Henrissat B."/>
            <person name="Iturriaga E.A."/>
            <person name="Lang B.F."/>
            <person name="Lavin J.L."/>
            <person name="Lee S."/>
            <person name="Li W."/>
            <person name="Lindquist E."/>
            <person name="Lopez-Garcia S."/>
            <person name="Luque E.M."/>
            <person name="Marcos A.T."/>
            <person name="Martin J."/>
            <person name="Mccluskey K."/>
            <person name="Medina H.R."/>
            <person name="Miralles-Duran A."/>
            <person name="Miyazaki A."/>
            <person name="Munoz-Torres E."/>
            <person name="Oguiza J.A."/>
            <person name="Ohm R."/>
            <person name="Olmedo M."/>
            <person name="Orejas M."/>
            <person name="Ortiz-Castellanos L."/>
            <person name="Pisabarro A.G."/>
            <person name="Rodriguez-Romero J."/>
            <person name="Ruiz-Herrera J."/>
            <person name="Ruiz-Vazquez R."/>
            <person name="Sanz C."/>
            <person name="Schackwitz W."/>
            <person name="Schmutz J."/>
            <person name="Shahriari M."/>
            <person name="Shelest E."/>
            <person name="Silva-Franco F."/>
            <person name="Soanes D."/>
            <person name="Syed K."/>
            <person name="Tagua V.G."/>
            <person name="Talbot N.J."/>
            <person name="Thon M."/>
            <person name="De Vries R.P."/>
            <person name="Wiebenga A."/>
            <person name="Yadav J.S."/>
            <person name="Braun E.L."/>
            <person name="Baker S."/>
            <person name="Garre V."/>
            <person name="Horwitz B."/>
            <person name="Torres-Martinez S."/>
            <person name="Idnurm A."/>
            <person name="Herrera-Estrella A."/>
            <person name="Gabaldon T."/>
            <person name="Grigoriev I.V."/>
        </authorList>
    </citation>
    <scope>NUCLEOTIDE SEQUENCE [LARGE SCALE GENOMIC DNA]</scope>
    <source>
        <strain evidence="1 2">CBS 277.49</strain>
    </source>
</reference>
<accession>A0A162RTI4</accession>
<proteinExistence type="predicted"/>
<organism evidence="1 2">
    <name type="scientific">Mucor lusitanicus CBS 277.49</name>
    <dbReference type="NCBI Taxonomy" id="747725"/>
    <lineage>
        <taxon>Eukaryota</taxon>
        <taxon>Fungi</taxon>
        <taxon>Fungi incertae sedis</taxon>
        <taxon>Mucoromycota</taxon>
        <taxon>Mucoromycotina</taxon>
        <taxon>Mucoromycetes</taxon>
        <taxon>Mucorales</taxon>
        <taxon>Mucorineae</taxon>
        <taxon>Mucoraceae</taxon>
        <taxon>Mucor</taxon>
    </lineage>
</organism>
<sequence length="312" mass="34915">MKWLANCLSSLYSSSCTNDLVTSIIPPLDIQDLKPIVPIECKGCDKPCPHPLVPPELKIDTSKPLHNTVPSYAIHIVILTGKTNWPAHIEDEGLARAFIETIRKRKHLDHRSFENRYHPVGCHEPTTEEQQEPETQRVIVTNCSLPSIHSTSGTDILLLPDNIIISNITPRRVDALFDYIYGKPCYQAFSIYPCPYTNLILICGHGNKDRRCGTVGPLLQKALEQASLNATKDEGITKIALVSHLGGHAFAGNVVVYTHNGHRAIWYGRVTPCYCKDIVENTLEDDKVIEDLVRGIFQVKSKPNMCQSSLEW</sequence>
<dbReference type="OrthoDB" id="10253744at2759"/>